<evidence type="ECO:0008006" key="6">
    <source>
        <dbReference type="Google" id="ProtNLM"/>
    </source>
</evidence>
<comment type="caution">
    <text evidence="2">The sequence shown here is derived from an EMBL/GenBank/DDBJ whole genome shotgun (WGS) entry which is preliminary data.</text>
</comment>
<feature type="signal peptide" evidence="1">
    <location>
        <begin position="1"/>
        <end position="26"/>
    </location>
</feature>
<dbReference type="EMBL" id="CARXXK010000002">
    <property type="protein sequence ID" value="CAI6357008.1"/>
    <property type="molecule type" value="Genomic_DNA"/>
</dbReference>
<evidence type="ECO:0000256" key="1">
    <source>
        <dbReference type="SAM" id="SignalP"/>
    </source>
</evidence>
<evidence type="ECO:0000313" key="4">
    <source>
        <dbReference type="EMBL" id="CAI6364130.1"/>
    </source>
</evidence>
<keyword evidence="1" id="KW-0732">Signal</keyword>
<dbReference type="EMBL" id="CARXXK010000002">
    <property type="protein sequence ID" value="CAI6355830.1"/>
    <property type="molecule type" value="Genomic_DNA"/>
</dbReference>
<organism evidence="2 5">
    <name type="scientific">Macrosiphum euphorbiae</name>
    <name type="common">potato aphid</name>
    <dbReference type="NCBI Taxonomy" id="13131"/>
    <lineage>
        <taxon>Eukaryota</taxon>
        <taxon>Metazoa</taxon>
        <taxon>Ecdysozoa</taxon>
        <taxon>Arthropoda</taxon>
        <taxon>Hexapoda</taxon>
        <taxon>Insecta</taxon>
        <taxon>Pterygota</taxon>
        <taxon>Neoptera</taxon>
        <taxon>Paraneoptera</taxon>
        <taxon>Hemiptera</taxon>
        <taxon>Sternorrhyncha</taxon>
        <taxon>Aphidomorpha</taxon>
        <taxon>Aphidoidea</taxon>
        <taxon>Aphididae</taxon>
        <taxon>Macrosiphini</taxon>
        <taxon>Macrosiphum</taxon>
    </lineage>
</organism>
<reference evidence="2 5" key="1">
    <citation type="submission" date="2023-01" db="EMBL/GenBank/DDBJ databases">
        <authorList>
            <person name="Whitehead M."/>
        </authorList>
    </citation>
    <scope>NUCLEOTIDE SEQUENCE [LARGE SCALE GENOMIC DNA]</scope>
</reference>
<dbReference type="AlphaFoldDB" id="A0AAV0WIH3"/>
<evidence type="ECO:0000313" key="2">
    <source>
        <dbReference type="EMBL" id="CAI6355830.1"/>
    </source>
</evidence>
<name>A0AAV0WIH3_9HEMI</name>
<evidence type="ECO:0000313" key="3">
    <source>
        <dbReference type="EMBL" id="CAI6357008.1"/>
    </source>
</evidence>
<proteinExistence type="predicted"/>
<keyword evidence="5" id="KW-1185">Reference proteome</keyword>
<sequence>MLSLVFCCFYHVVFYCALCLVKPVTVLPITVEVTVLPITVEVTVLPITVEATVTEVNASPPALAAYVFILKLYYNLLCYFYSSSPTNPPDWPVPV</sequence>
<evidence type="ECO:0000313" key="5">
    <source>
        <dbReference type="Proteomes" id="UP001160148"/>
    </source>
</evidence>
<gene>
    <name evidence="2" type="ORF">MEUPH1_LOCUS11641</name>
    <name evidence="3" type="ORF">MEUPH1_LOCUS12682</name>
    <name evidence="4" type="ORF">MEUPH1_LOCUS18997</name>
</gene>
<accession>A0AAV0WIH3</accession>
<dbReference type="EMBL" id="CARXXK010000003">
    <property type="protein sequence ID" value="CAI6364130.1"/>
    <property type="molecule type" value="Genomic_DNA"/>
</dbReference>
<dbReference type="Proteomes" id="UP001160148">
    <property type="component" value="Unassembled WGS sequence"/>
</dbReference>
<feature type="chain" id="PRO_5044713948" description="Secreted protein" evidence="1">
    <location>
        <begin position="27"/>
        <end position="95"/>
    </location>
</feature>
<protein>
    <recommendedName>
        <fullName evidence="6">Secreted protein</fullName>
    </recommendedName>
</protein>